<evidence type="ECO:0000313" key="2">
    <source>
        <dbReference type="EMBL" id="MBA8812654.1"/>
    </source>
</evidence>
<dbReference type="AlphaFoldDB" id="A0A7W3PIG7"/>
<organism evidence="2 4">
    <name type="scientific">Frigoribacterium faeni</name>
    <dbReference type="NCBI Taxonomy" id="145483"/>
    <lineage>
        <taxon>Bacteria</taxon>
        <taxon>Bacillati</taxon>
        <taxon>Actinomycetota</taxon>
        <taxon>Actinomycetes</taxon>
        <taxon>Micrococcales</taxon>
        <taxon>Microbacteriaceae</taxon>
        <taxon>Frigoribacterium</taxon>
    </lineage>
</organism>
<dbReference type="EMBL" id="JACGWW010000001">
    <property type="protein sequence ID" value="MBA8812654.1"/>
    <property type="molecule type" value="Genomic_DNA"/>
</dbReference>
<evidence type="ECO:0000313" key="3">
    <source>
        <dbReference type="Proteomes" id="UP000321154"/>
    </source>
</evidence>
<dbReference type="Proteomes" id="UP000522688">
    <property type="component" value="Unassembled WGS sequence"/>
</dbReference>
<reference evidence="2 4" key="2">
    <citation type="submission" date="2020-07" db="EMBL/GenBank/DDBJ databases">
        <title>Sequencing the genomes of 1000 actinobacteria strains.</title>
        <authorList>
            <person name="Klenk H.-P."/>
        </authorList>
    </citation>
    <scope>NUCLEOTIDE SEQUENCE [LARGE SCALE GENOMIC DNA]</scope>
    <source>
        <strain evidence="2 4">DSM 10309</strain>
    </source>
</reference>
<sequence length="46" mass="5015">MTHIDTSNIQEIWFKTQRVQHALDSEVEALAVGNSVETTGSKDGVA</sequence>
<dbReference type="Proteomes" id="UP000321154">
    <property type="component" value="Unassembled WGS sequence"/>
</dbReference>
<dbReference type="RefSeq" id="WP_167627270.1">
    <property type="nucleotide sequence ID" value="NZ_BAAAHR010000002.1"/>
</dbReference>
<evidence type="ECO:0000313" key="1">
    <source>
        <dbReference type="EMBL" id="GEK82333.1"/>
    </source>
</evidence>
<name>A0A7W3PIG7_9MICO</name>
<comment type="caution">
    <text evidence="2">The sequence shown here is derived from an EMBL/GenBank/DDBJ whole genome shotgun (WGS) entry which is preliminary data.</text>
</comment>
<evidence type="ECO:0000313" key="4">
    <source>
        <dbReference type="Proteomes" id="UP000522688"/>
    </source>
</evidence>
<accession>A0A7W3PIG7</accession>
<dbReference type="EMBL" id="BJUV01000004">
    <property type="protein sequence ID" value="GEK82333.1"/>
    <property type="molecule type" value="Genomic_DNA"/>
</dbReference>
<gene>
    <name evidence="2" type="ORF">FB463_000878</name>
    <name evidence="1" type="ORF">FFA01_06420</name>
</gene>
<protein>
    <submittedName>
        <fullName evidence="2">Uncharacterized protein</fullName>
    </submittedName>
</protein>
<proteinExistence type="predicted"/>
<keyword evidence="3" id="KW-1185">Reference proteome</keyword>
<reference evidence="1 3" key="1">
    <citation type="submission" date="2019-07" db="EMBL/GenBank/DDBJ databases">
        <title>Whole genome shotgun sequence of Frigoribacterium faeni NBRC 103066.</title>
        <authorList>
            <person name="Hosoyama A."/>
            <person name="Uohara A."/>
            <person name="Ohji S."/>
            <person name="Ichikawa N."/>
        </authorList>
    </citation>
    <scope>NUCLEOTIDE SEQUENCE [LARGE SCALE GENOMIC DNA]</scope>
    <source>
        <strain evidence="1 3">NBRC 103066</strain>
    </source>
</reference>